<dbReference type="CDD" id="cd01610">
    <property type="entry name" value="PAP2_like"/>
    <property type="match status" value="1"/>
</dbReference>
<keyword evidence="2" id="KW-1003">Cell membrane</keyword>
<dbReference type="Proteomes" id="UP001155182">
    <property type="component" value="Unassembled WGS sequence"/>
</dbReference>
<evidence type="ECO:0000256" key="7">
    <source>
        <dbReference type="SAM" id="Phobius"/>
    </source>
</evidence>
<evidence type="ECO:0000256" key="4">
    <source>
        <dbReference type="ARBA" id="ARBA00022801"/>
    </source>
</evidence>
<evidence type="ECO:0000256" key="2">
    <source>
        <dbReference type="ARBA" id="ARBA00022475"/>
    </source>
</evidence>
<dbReference type="GO" id="GO:0016787">
    <property type="term" value="F:hydrolase activity"/>
    <property type="evidence" value="ECO:0007669"/>
    <property type="project" value="UniProtKB-KW"/>
</dbReference>
<comment type="caution">
    <text evidence="9">The sequence shown here is derived from an EMBL/GenBank/DDBJ whole genome shotgun (WGS) entry which is preliminary data.</text>
</comment>
<keyword evidence="4" id="KW-0378">Hydrolase</keyword>
<protein>
    <submittedName>
        <fullName evidence="9">Phosphatase PAP2 family protein</fullName>
    </submittedName>
</protein>
<dbReference type="AlphaFoldDB" id="A0A9X2F4D6"/>
<evidence type="ECO:0000313" key="9">
    <source>
        <dbReference type="EMBL" id="MCO4294015.1"/>
    </source>
</evidence>
<comment type="subcellular location">
    <subcellularLocation>
        <location evidence="1">Cell membrane</location>
        <topology evidence="1">Multi-pass membrane protein</topology>
    </subcellularLocation>
</comment>
<evidence type="ECO:0000313" key="10">
    <source>
        <dbReference type="Proteomes" id="UP001155182"/>
    </source>
</evidence>
<dbReference type="SMART" id="SM00014">
    <property type="entry name" value="acidPPc"/>
    <property type="match status" value="1"/>
</dbReference>
<dbReference type="SUPFAM" id="SSF48317">
    <property type="entry name" value="Acid phosphatase/Vanadium-dependent haloperoxidase"/>
    <property type="match status" value="1"/>
</dbReference>
<gene>
    <name evidence="9" type="ORF">NF867_14205</name>
</gene>
<feature type="transmembrane region" description="Helical" evidence="7">
    <location>
        <begin position="153"/>
        <end position="171"/>
    </location>
</feature>
<feature type="transmembrane region" description="Helical" evidence="7">
    <location>
        <begin position="12"/>
        <end position="30"/>
    </location>
</feature>
<keyword evidence="5 7" id="KW-1133">Transmembrane helix</keyword>
<dbReference type="InterPro" id="IPR036938">
    <property type="entry name" value="PAP2/HPO_sf"/>
</dbReference>
<dbReference type="Pfam" id="PF01569">
    <property type="entry name" value="PAP2"/>
    <property type="match status" value="1"/>
</dbReference>
<proteinExistence type="predicted"/>
<dbReference type="RefSeq" id="WP_252588809.1">
    <property type="nucleotide sequence ID" value="NZ_JAMWYS010000051.1"/>
</dbReference>
<feature type="transmembrane region" description="Helical" evidence="7">
    <location>
        <begin position="177"/>
        <end position="197"/>
    </location>
</feature>
<evidence type="ECO:0000256" key="3">
    <source>
        <dbReference type="ARBA" id="ARBA00022692"/>
    </source>
</evidence>
<evidence type="ECO:0000256" key="1">
    <source>
        <dbReference type="ARBA" id="ARBA00004651"/>
    </source>
</evidence>
<feature type="transmembrane region" description="Helical" evidence="7">
    <location>
        <begin position="50"/>
        <end position="71"/>
    </location>
</feature>
<dbReference type="Gene3D" id="1.20.144.10">
    <property type="entry name" value="Phosphatidic acid phosphatase type 2/haloperoxidase"/>
    <property type="match status" value="1"/>
</dbReference>
<keyword evidence="10" id="KW-1185">Reference proteome</keyword>
<keyword evidence="6 7" id="KW-0472">Membrane</keyword>
<keyword evidence="3 7" id="KW-0812">Transmembrane</keyword>
<dbReference type="EMBL" id="JAMWYS010000051">
    <property type="protein sequence ID" value="MCO4294015.1"/>
    <property type="molecule type" value="Genomic_DNA"/>
</dbReference>
<dbReference type="PANTHER" id="PTHR14969">
    <property type="entry name" value="SPHINGOSINE-1-PHOSPHATE PHOSPHOHYDROLASE"/>
    <property type="match status" value="1"/>
</dbReference>
<dbReference type="GO" id="GO:0005886">
    <property type="term" value="C:plasma membrane"/>
    <property type="evidence" value="ECO:0007669"/>
    <property type="project" value="UniProtKB-SubCell"/>
</dbReference>
<evidence type="ECO:0000256" key="6">
    <source>
        <dbReference type="ARBA" id="ARBA00023136"/>
    </source>
</evidence>
<organism evidence="9 10">
    <name type="scientific">Solitalea agri</name>
    <dbReference type="NCBI Taxonomy" id="2953739"/>
    <lineage>
        <taxon>Bacteria</taxon>
        <taxon>Pseudomonadati</taxon>
        <taxon>Bacteroidota</taxon>
        <taxon>Sphingobacteriia</taxon>
        <taxon>Sphingobacteriales</taxon>
        <taxon>Sphingobacteriaceae</taxon>
        <taxon>Solitalea</taxon>
    </lineage>
</organism>
<dbReference type="PANTHER" id="PTHR14969:SF62">
    <property type="entry name" value="DECAPRENYLPHOSPHORYL-5-PHOSPHORIBOSE PHOSPHATASE RV3807C-RELATED"/>
    <property type="match status" value="1"/>
</dbReference>
<name>A0A9X2F4D6_9SPHI</name>
<dbReference type="InterPro" id="IPR000326">
    <property type="entry name" value="PAP2/HPO"/>
</dbReference>
<evidence type="ECO:0000256" key="5">
    <source>
        <dbReference type="ARBA" id="ARBA00022989"/>
    </source>
</evidence>
<evidence type="ECO:0000259" key="8">
    <source>
        <dbReference type="SMART" id="SM00014"/>
    </source>
</evidence>
<feature type="domain" description="Phosphatidic acid phosphatase type 2/haloperoxidase" evidence="8">
    <location>
        <begin position="76"/>
        <end position="192"/>
    </location>
</feature>
<reference evidence="9" key="1">
    <citation type="submission" date="2022-06" db="EMBL/GenBank/DDBJ databases">
        <title>Solitalea sp. MAHUQ-68 isolated from rhizospheric soil.</title>
        <authorList>
            <person name="Huq M.A."/>
        </authorList>
    </citation>
    <scope>NUCLEOTIDE SEQUENCE</scope>
    <source>
        <strain evidence="9">MAHUQ-68</strain>
    </source>
</reference>
<sequence length="205" mass="23665">MYKLYHQHKTYFQLLFCWIVTLGFALLVFGNHHLFLMLHKDMGSIADWCFRWITELVSTTGSCIVVLLLLIRNWREGTKALIAMVSSTIVTHVLKIWVDAPRPWVYFNNETVIRSIKEVTLLPNHSFPSGHSTAAFALATALVFTFNDKRWSIFFFVMAVLVGYSRIYLGQHFPLDVWVGSMIGILSATLIWTFVVFKKKEINLS</sequence>
<accession>A0A9X2F4D6</accession>